<reference evidence="3 4" key="1">
    <citation type="submission" date="2024-10" db="EMBL/GenBank/DDBJ databases">
        <authorList>
            <person name="Riesco R."/>
        </authorList>
    </citation>
    <scope>NUCLEOTIDE SEQUENCE [LARGE SCALE GENOMIC DNA]</scope>
    <source>
        <strain evidence="1 3">NCIMB 15449</strain>
        <strain evidence="2 4">NCIMB 15450</strain>
    </source>
</reference>
<evidence type="ECO:0000313" key="4">
    <source>
        <dbReference type="Proteomes" id="UP001609219"/>
    </source>
</evidence>
<evidence type="ECO:0000313" key="3">
    <source>
        <dbReference type="Proteomes" id="UP001609175"/>
    </source>
</evidence>
<evidence type="ECO:0000313" key="1">
    <source>
        <dbReference type="EMBL" id="MFH5209417.1"/>
    </source>
</evidence>
<dbReference type="RefSeq" id="WP_395115159.1">
    <property type="nucleotide sequence ID" value="NZ_JBIMSN010000106.1"/>
</dbReference>
<dbReference type="NCBIfam" id="NF042934">
    <property type="entry name" value="cis_reg_atten"/>
    <property type="match status" value="1"/>
</dbReference>
<dbReference type="EMBL" id="JBIMSN010000106">
    <property type="protein sequence ID" value="MFH5231346.1"/>
    <property type="molecule type" value="Genomic_DNA"/>
</dbReference>
<sequence length="42" mass="4558">MARLPASSASTLALMAWESKGRRLGLVQRRHVDLCRTASGTC</sequence>
<dbReference type="EMBL" id="JBIMSO010000053">
    <property type="protein sequence ID" value="MFH5209417.1"/>
    <property type="molecule type" value="Genomic_DNA"/>
</dbReference>
<dbReference type="InterPro" id="IPR049979">
    <property type="entry name" value="Cys_resp_CS_actino"/>
</dbReference>
<comment type="caution">
    <text evidence="2">The sequence shown here is derived from an EMBL/GenBank/DDBJ whole genome shotgun (WGS) entry which is preliminary data.</text>
</comment>
<dbReference type="Proteomes" id="UP001609175">
    <property type="component" value="Unassembled WGS sequence"/>
</dbReference>
<dbReference type="Proteomes" id="UP001609219">
    <property type="component" value="Unassembled WGS sequence"/>
</dbReference>
<accession>A0ABW7K9Z6</accession>
<organism evidence="2 4">
    <name type="scientific">Antrihabitans spumae</name>
    <dbReference type="NCBI Taxonomy" id="3373370"/>
    <lineage>
        <taxon>Bacteria</taxon>
        <taxon>Bacillati</taxon>
        <taxon>Actinomycetota</taxon>
        <taxon>Actinomycetes</taxon>
        <taxon>Mycobacteriales</taxon>
        <taxon>Nocardiaceae</taxon>
        <taxon>Antrihabitans</taxon>
    </lineage>
</organism>
<name>A0ABW7K9Z6_9NOCA</name>
<evidence type="ECO:0000313" key="2">
    <source>
        <dbReference type="EMBL" id="MFH5231346.1"/>
    </source>
</evidence>
<proteinExistence type="predicted"/>
<keyword evidence="4" id="KW-1185">Reference proteome</keyword>
<protein>
    <submittedName>
        <fullName evidence="2">Leader peptide</fullName>
    </submittedName>
</protein>
<gene>
    <name evidence="1" type="ORF">ACHIPZ_14605</name>
    <name evidence="2" type="ORF">ACHIRB_22655</name>
</gene>